<sequence length="619" mass="68640">MESRGEHGKNRLRTRPTIARRSKIDDIANGIDGIRHLLERLELPATPKDSTVAVTQLSQHTTARNPIGNDIASDSASGSSWDHSAHVTNLLKSILDDINLTSQDKGTEASEIISSLANLTRTLEDPLPARSQYIPNGSAFTVAHDKRPPMPPLEATLDVLRWARPREHFFRIARISQVLPLDYFADKCQKVYFAVDNYSTIDFILANGYLAYVFAEHVITTGLDDYRENWLMCRKNLRNSVSMLPLILPSSMDTIAALVVAAFDAMENSNATIAWSFISSAASLCHALGYHRSRPARPGQDGSLQPLQIKLFWSVYNLDKGLSLQLDRPPNFRDADITLPFDTADETQGTRLARIQGKVYDQLYSPAGLSRPDDERGRDAEVLANQMREIIHEVHTGLENITNEPVEAGEDPLRILYHQCKLVCHSSLLALILRAVPAKGASLSGASDECVAVARLTLDVHQQCMTSIRNCKTDSSILKKYISWAILNIPFVSFSILFTHAIRSSDAADLALLDRFANSLQPDYPSSESVTHPHRLYQLLCKVARLYGESGAKVSTKAANQSLPEISTEVDLAAHLPSLEAGTERFQALVADESQITGLSDWFYGNQQLMNLLGEDMMY</sequence>
<keyword evidence="2" id="KW-1185">Reference proteome</keyword>
<comment type="caution">
    <text evidence="1">The sequence shown here is derived from an EMBL/GenBank/DDBJ whole genome shotgun (WGS) entry which is preliminary data.</text>
</comment>
<dbReference type="EMBL" id="VUJX02000002">
    <property type="protein sequence ID" value="KAL0941544.1"/>
    <property type="molecule type" value="Genomic_DNA"/>
</dbReference>
<accession>A0ACC3ZBU2</accession>
<dbReference type="Proteomes" id="UP000805649">
    <property type="component" value="Unassembled WGS sequence"/>
</dbReference>
<evidence type="ECO:0000313" key="1">
    <source>
        <dbReference type="EMBL" id="KAL0941544.1"/>
    </source>
</evidence>
<gene>
    <name evidence="1" type="ORF">CTRU02_204306</name>
</gene>
<reference evidence="1 2" key="1">
    <citation type="journal article" date="2020" name="Phytopathology">
        <title>Genome Sequence Resources of Colletotrichum truncatum, C. plurivorum, C. musicola, and C. sojae: Four Species Pathogenic to Soybean (Glycine max).</title>
        <authorList>
            <person name="Rogerio F."/>
            <person name="Boufleur T.R."/>
            <person name="Ciampi-Guillardi M."/>
            <person name="Sukno S.A."/>
            <person name="Thon M.R."/>
            <person name="Massola Junior N.S."/>
            <person name="Baroncelli R."/>
        </authorList>
    </citation>
    <scope>NUCLEOTIDE SEQUENCE [LARGE SCALE GENOMIC DNA]</scope>
    <source>
        <strain evidence="1 2">CMES1059</strain>
    </source>
</reference>
<proteinExistence type="predicted"/>
<protein>
    <submittedName>
        <fullName evidence="1">C6 transcription factor</fullName>
    </submittedName>
</protein>
<evidence type="ECO:0000313" key="2">
    <source>
        <dbReference type="Proteomes" id="UP000805649"/>
    </source>
</evidence>
<name>A0ACC3ZBU2_COLTU</name>
<organism evidence="1 2">
    <name type="scientific">Colletotrichum truncatum</name>
    <name type="common">Anthracnose fungus</name>
    <name type="synonym">Colletotrichum capsici</name>
    <dbReference type="NCBI Taxonomy" id="5467"/>
    <lineage>
        <taxon>Eukaryota</taxon>
        <taxon>Fungi</taxon>
        <taxon>Dikarya</taxon>
        <taxon>Ascomycota</taxon>
        <taxon>Pezizomycotina</taxon>
        <taxon>Sordariomycetes</taxon>
        <taxon>Hypocreomycetidae</taxon>
        <taxon>Glomerellales</taxon>
        <taxon>Glomerellaceae</taxon>
        <taxon>Colletotrichum</taxon>
        <taxon>Colletotrichum truncatum species complex</taxon>
    </lineage>
</organism>